<gene>
    <name evidence="2" type="ORF">RIF29_31340</name>
</gene>
<dbReference type="Proteomes" id="UP001372338">
    <property type="component" value="Unassembled WGS sequence"/>
</dbReference>
<organism evidence="2 3">
    <name type="scientific">Crotalaria pallida</name>
    <name type="common">Smooth rattlebox</name>
    <name type="synonym">Crotalaria striata</name>
    <dbReference type="NCBI Taxonomy" id="3830"/>
    <lineage>
        <taxon>Eukaryota</taxon>
        <taxon>Viridiplantae</taxon>
        <taxon>Streptophyta</taxon>
        <taxon>Embryophyta</taxon>
        <taxon>Tracheophyta</taxon>
        <taxon>Spermatophyta</taxon>
        <taxon>Magnoliopsida</taxon>
        <taxon>eudicotyledons</taxon>
        <taxon>Gunneridae</taxon>
        <taxon>Pentapetalae</taxon>
        <taxon>rosids</taxon>
        <taxon>fabids</taxon>
        <taxon>Fabales</taxon>
        <taxon>Fabaceae</taxon>
        <taxon>Papilionoideae</taxon>
        <taxon>50 kb inversion clade</taxon>
        <taxon>genistoids sensu lato</taxon>
        <taxon>core genistoids</taxon>
        <taxon>Crotalarieae</taxon>
        <taxon>Crotalaria</taxon>
    </lineage>
</organism>
<name>A0AAN9HX57_CROPI</name>
<feature type="region of interest" description="Disordered" evidence="1">
    <location>
        <begin position="1"/>
        <end position="38"/>
    </location>
</feature>
<reference evidence="2 3" key="1">
    <citation type="submission" date="2024-01" db="EMBL/GenBank/DDBJ databases">
        <title>The genomes of 5 underutilized Papilionoideae crops provide insights into root nodulation and disease resistanc.</title>
        <authorList>
            <person name="Yuan L."/>
        </authorList>
    </citation>
    <scope>NUCLEOTIDE SEQUENCE [LARGE SCALE GENOMIC DNA]</scope>
    <source>
        <strain evidence="2">ZHUSHIDOU_FW_LH</strain>
        <tissue evidence="2">Leaf</tissue>
    </source>
</reference>
<proteinExistence type="predicted"/>
<dbReference type="AlphaFoldDB" id="A0AAN9HX57"/>
<accession>A0AAN9HX57</accession>
<evidence type="ECO:0000313" key="2">
    <source>
        <dbReference type="EMBL" id="KAK7257392.1"/>
    </source>
</evidence>
<comment type="caution">
    <text evidence="2">The sequence shown here is derived from an EMBL/GenBank/DDBJ whole genome shotgun (WGS) entry which is preliminary data.</text>
</comment>
<sequence>MPAQPHPQPEIVFGKIKEKGKDVYQQQPQPPPGTHPLKALRKTISSKSVLFGSLDGFKRKYNFRYDQTCAEEKQNKELRNAVKYLDIFGCVEMKEKGGENGLDTNYEEEKEKNMIPVEGGGTKDSIEALTSLEVWNQLLKWTDLGHPW</sequence>
<evidence type="ECO:0000313" key="3">
    <source>
        <dbReference type="Proteomes" id="UP001372338"/>
    </source>
</evidence>
<keyword evidence="3" id="KW-1185">Reference proteome</keyword>
<dbReference type="EMBL" id="JAYWIO010000006">
    <property type="protein sequence ID" value="KAK7257392.1"/>
    <property type="molecule type" value="Genomic_DNA"/>
</dbReference>
<evidence type="ECO:0000256" key="1">
    <source>
        <dbReference type="SAM" id="MobiDB-lite"/>
    </source>
</evidence>
<protein>
    <submittedName>
        <fullName evidence="2">Uncharacterized protein</fullName>
    </submittedName>
</protein>